<evidence type="ECO:0000256" key="10">
    <source>
        <dbReference type="ARBA" id="ARBA00023027"/>
    </source>
</evidence>
<comment type="pathway">
    <text evidence="14">Amino-acid biosynthesis; L-leucine biosynthesis; L-leucine from 3-methyl-2-oxobutanoate: step 3/4.</text>
</comment>
<keyword evidence="11" id="KW-0464">Manganese</keyword>
<comment type="cofactor">
    <cofactor evidence="14">
        <name>Mg(2+)</name>
        <dbReference type="ChEBI" id="CHEBI:18420"/>
    </cofactor>
    <cofactor evidence="14">
        <name>Mn(2+)</name>
        <dbReference type="ChEBI" id="CHEBI:29035"/>
    </cofactor>
    <text evidence="14">Binds 1 Mg(2+) or Mn(2+) ion per subunit.</text>
</comment>
<evidence type="ECO:0000313" key="16">
    <source>
        <dbReference type="EMBL" id="TFY71971.1"/>
    </source>
</evidence>
<evidence type="ECO:0000256" key="7">
    <source>
        <dbReference type="ARBA" id="ARBA00022723"/>
    </source>
</evidence>
<dbReference type="GO" id="GO:0000287">
    <property type="term" value="F:magnesium ion binding"/>
    <property type="evidence" value="ECO:0007669"/>
    <property type="project" value="InterPro"/>
</dbReference>
<sequence length="813" mass="89776">MSPKSFRIAVLPGDGIGPEVVNEAVKVLDTLFAALPDVELKLETHLFGGAAIDATGEPLPASTLKACKEADAVLMGAIGGPKWGVSTKVRPEQGLLALRKEMGVYANIRPASFASDSLLANSPLKESVTKGVDIIVIRELIGGVYFGERKEQGVAPQENVAWDTMPYSVEEVQRITRVAAQIALASNPPLPIHSVDKANVLASSRLWRRVVTETLEKEYPQLKLDHQLVDSAAMIIVANPRKLNGVVLTENLFGDILSDETSVIPGSLGLLPSASLAGAPSLASSPSFKPTSGLYEPIHGSAPDIAGQGIANPIGTILSAAMLLRYSLGLEKQAQAVEAAVRKVLDAKSAGGLELRTADLGGKVGTKEVGDKIVEIIKTLLATIGQLHPTQPAKYRQLPPLRERARIQDEWRDERLAGIPALLQKYNVDAWLMSQREYAEDTIWWSIKDSLTFAPHRRTVVLFHTNTSSLAGQPNPLTWVDNTGQMWPELRAVLEKYAPERIALNTDRNIAFGGGLHVGELEVLKEELGDKWMDKTVNEPMLGIEFIAKRVPGQIKYYRLMQESIWAMIEEAFSERVVEPGVTTTTDVEWWFREKMQEQNVSTWNHPRVSALTEESFPGWEGTDTIIQEGDLLHVDFGMTAMGMNTDTQHMAYVLRSSKGETDAPDGLKAGLKKSNRMQDIHLEMMQSGLTGNEILLRCLEQMRKEGIEGQIYSHPIGDWGHAPGAVMGFTNLPTYVPVLGELPVLPNTYYSIELYAYHYVPERNETLRFRQEEDVYWVGDGKWEFVYGRQERLHLIDSIKSLIPAHPVLNVQ</sequence>
<dbReference type="PROSITE" id="PS00470">
    <property type="entry name" value="IDH_IMDH"/>
    <property type="match status" value="1"/>
</dbReference>
<dbReference type="PANTHER" id="PTHR42979:SF1">
    <property type="entry name" value="3-ISOPROPYLMALATE DEHYDROGENASE"/>
    <property type="match status" value="1"/>
</dbReference>
<dbReference type="InterPro" id="IPR019818">
    <property type="entry name" value="IsoCit/isopropylmalate_DH_CS"/>
</dbReference>
<dbReference type="Gene3D" id="3.40.718.10">
    <property type="entry name" value="Isopropylmalate Dehydrogenase"/>
    <property type="match status" value="1"/>
</dbReference>
<evidence type="ECO:0000256" key="4">
    <source>
        <dbReference type="ARBA" id="ARBA00013101"/>
    </source>
</evidence>
<evidence type="ECO:0000256" key="9">
    <source>
        <dbReference type="ARBA" id="ARBA00023002"/>
    </source>
</evidence>
<evidence type="ECO:0000256" key="1">
    <source>
        <dbReference type="ARBA" id="ARBA00001936"/>
    </source>
</evidence>
<keyword evidence="6" id="KW-0028">Amino-acid biosynthesis</keyword>
<dbReference type="PANTHER" id="PTHR42979">
    <property type="entry name" value="3-ISOPROPYLMALATE DEHYDROGENASE"/>
    <property type="match status" value="1"/>
</dbReference>
<keyword evidence="10 14" id="KW-0520">NAD</keyword>
<dbReference type="SMART" id="SM01329">
    <property type="entry name" value="Iso_dh"/>
    <property type="match status" value="1"/>
</dbReference>
<comment type="similarity">
    <text evidence="2 13">Belongs to the isocitrate and isopropylmalate dehydrogenases family.</text>
</comment>
<evidence type="ECO:0000256" key="3">
    <source>
        <dbReference type="ARBA" id="ARBA00011738"/>
    </source>
</evidence>
<dbReference type="STRING" id="205917.A0A4Y9ZDS4"/>
<comment type="catalytic activity">
    <reaction evidence="14">
        <text>(2R,3S)-3-isopropylmalate + NAD(+) = 4-methyl-2-oxopentanoate + CO2 + NADH</text>
        <dbReference type="Rhea" id="RHEA:32271"/>
        <dbReference type="ChEBI" id="CHEBI:16526"/>
        <dbReference type="ChEBI" id="CHEBI:17865"/>
        <dbReference type="ChEBI" id="CHEBI:35121"/>
        <dbReference type="ChEBI" id="CHEBI:57540"/>
        <dbReference type="ChEBI" id="CHEBI:57945"/>
        <dbReference type="EC" id="1.1.1.85"/>
    </reaction>
</comment>
<accession>A0A4Y9ZDS4</accession>
<evidence type="ECO:0000313" key="17">
    <source>
        <dbReference type="Proteomes" id="UP000298327"/>
    </source>
</evidence>
<comment type="caution">
    <text evidence="16">The sequence shown here is derived from an EMBL/GenBank/DDBJ whole genome shotgun (WGS) entry which is preliminary data.</text>
</comment>
<dbReference type="SUPFAM" id="SSF55920">
    <property type="entry name" value="Creatinase/aminopeptidase"/>
    <property type="match status" value="1"/>
</dbReference>
<dbReference type="Pfam" id="PF00180">
    <property type="entry name" value="Iso_dh"/>
    <property type="match status" value="1"/>
</dbReference>
<evidence type="ECO:0000256" key="14">
    <source>
        <dbReference type="RuleBase" id="RU004445"/>
    </source>
</evidence>
<evidence type="ECO:0000256" key="13">
    <source>
        <dbReference type="RuleBase" id="RU004443"/>
    </source>
</evidence>
<feature type="domain" description="Isopropylmalate dehydrogenase-like" evidence="15">
    <location>
        <begin position="7"/>
        <end position="373"/>
    </location>
</feature>
<comment type="function">
    <text evidence="14">Catalyzes the oxidation of 3-carboxy-2-hydroxy-4-methylpentanoate (3-isopropylmalate) to 3-carboxy-4-methyl-2-oxopentanoate. The product decarboxylates to 4-methyl-2 oxopentanoate.</text>
</comment>
<dbReference type="EMBL" id="SEOQ01000029">
    <property type="protein sequence ID" value="TFY71971.1"/>
    <property type="molecule type" value="Genomic_DNA"/>
</dbReference>
<reference evidence="16 17" key="1">
    <citation type="submission" date="2019-02" db="EMBL/GenBank/DDBJ databases">
        <title>Genome sequencing of the rare red list fungi Dentipellis fragilis.</title>
        <authorList>
            <person name="Buettner E."/>
            <person name="Kellner H."/>
        </authorList>
    </citation>
    <scope>NUCLEOTIDE SEQUENCE [LARGE SCALE GENOMIC DNA]</scope>
    <source>
        <strain evidence="16 17">DSM 105465</strain>
    </source>
</reference>
<keyword evidence="9 13" id="KW-0560">Oxidoreductase</keyword>
<dbReference type="InterPro" id="IPR036005">
    <property type="entry name" value="Creatinase/aminopeptidase-like"/>
</dbReference>
<keyword evidence="7 14" id="KW-0479">Metal-binding</keyword>
<keyword evidence="12 14" id="KW-0100">Branched-chain amino acid biosynthesis</keyword>
<keyword evidence="8" id="KW-0460">Magnesium</keyword>
<dbReference type="GO" id="GO:0051287">
    <property type="term" value="F:NAD binding"/>
    <property type="evidence" value="ECO:0007669"/>
    <property type="project" value="InterPro"/>
</dbReference>
<evidence type="ECO:0000256" key="11">
    <source>
        <dbReference type="ARBA" id="ARBA00023211"/>
    </source>
</evidence>
<evidence type="ECO:0000256" key="6">
    <source>
        <dbReference type="ARBA" id="ARBA00022605"/>
    </source>
</evidence>
<dbReference type="FunFam" id="3.40.718.10:FF:000006">
    <property type="entry name" value="3-isopropylmalate dehydrogenase"/>
    <property type="match status" value="1"/>
</dbReference>
<gene>
    <name evidence="16" type="ORF">EVG20_g1018</name>
</gene>
<dbReference type="EC" id="1.1.1.85" evidence="4 14"/>
<comment type="subunit">
    <text evidence="3 14">Homodimer.</text>
</comment>
<dbReference type="Gene3D" id="3.90.230.10">
    <property type="entry name" value="Creatinase/methionine aminopeptidase superfamily"/>
    <property type="match status" value="1"/>
</dbReference>
<dbReference type="InterPro" id="IPR004429">
    <property type="entry name" value="Isopropylmalate_DH"/>
</dbReference>
<evidence type="ECO:0000256" key="8">
    <source>
        <dbReference type="ARBA" id="ARBA00022842"/>
    </source>
</evidence>
<protein>
    <recommendedName>
        <fullName evidence="4 14">3-isopropylmalate dehydrogenase</fullName>
        <ecNumber evidence="4 14">1.1.1.85</ecNumber>
    </recommendedName>
</protein>
<dbReference type="GO" id="GO:0003862">
    <property type="term" value="F:3-isopropylmalate dehydrogenase activity"/>
    <property type="evidence" value="ECO:0007669"/>
    <property type="project" value="UniProtKB-EC"/>
</dbReference>
<dbReference type="UniPathway" id="UPA00048">
    <property type="reaction ID" value="UER00072"/>
</dbReference>
<evidence type="ECO:0000259" key="15">
    <source>
        <dbReference type="SMART" id="SM01329"/>
    </source>
</evidence>
<name>A0A4Y9ZDS4_9AGAM</name>
<dbReference type="OrthoDB" id="3632757at2759"/>
<keyword evidence="17" id="KW-1185">Reference proteome</keyword>
<dbReference type="SUPFAM" id="SSF53659">
    <property type="entry name" value="Isocitrate/Isopropylmalate dehydrogenase-like"/>
    <property type="match status" value="1"/>
</dbReference>
<organism evidence="16 17">
    <name type="scientific">Dentipellis fragilis</name>
    <dbReference type="NCBI Taxonomy" id="205917"/>
    <lineage>
        <taxon>Eukaryota</taxon>
        <taxon>Fungi</taxon>
        <taxon>Dikarya</taxon>
        <taxon>Basidiomycota</taxon>
        <taxon>Agaricomycotina</taxon>
        <taxon>Agaricomycetes</taxon>
        <taxon>Russulales</taxon>
        <taxon>Hericiaceae</taxon>
        <taxon>Dentipellis</taxon>
    </lineage>
</organism>
<dbReference type="Proteomes" id="UP000298327">
    <property type="component" value="Unassembled WGS sequence"/>
</dbReference>
<dbReference type="AlphaFoldDB" id="A0A4Y9ZDS4"/>
<evidence type="ECO:0000256" key="5">
    <source>
        <dbReference type="ARBA" id="ARBA00022430"/>
    </source>
</evidence>
<evidence type="ECO:0000256" key="12">
    <source>
        <dbReference type="ARBA" id="ARBA00023304"/>
    </source>
</evidence>
<dbReference type="GO" id="GO:0009098">
    <property type="term" value="P:L-leucine biosynthetic process"/>
    <property type="evidence" value="ECO:0007669"/>
    <property type="project" value="UniProtKB-UniPathway"/>
</dbReference>
<evidence type="ECO:0000256" key="2">
    <source>
        <dbReference type="ARBA" id="ARBA00007769"/>
    </source>
</evidence>
<dbReference type="InterPro" id="IPR024084">
    <property type="entry name" value="IsoPropMal-DH-like_dom"/>
</dbReference>
<dbReference type="Pfam" id="PF00557">
    <property type="entry name" value="Peptidase_M24"/>
    <property type="match status" value="1"/>
</dbReference>
<dbReference type="NCBIfam" id="TIGR00169">
    <property type="entry name" value="leuB"/>
    <property type="match status" value="1"/>
</dbReference>
<dbReference type="InterPro" id="IPR000994">
    <property type="entry name" value="Pept_M24"/>
</dbReference>
<dbReference type="GO" id="GO:0005829">
    <property type="term" value="C:cytosol"/>
    <property type="evidence" value="ECO:0007669"/>
    <property type="project" value="TreeGrafter"/>
</dbReference>
<keyword evidence="5 14" id="KW-0432">Leucine biosynthesis</keyword>
<proteinExistence type="inferred from homology"/>
<comment type="cofactor">
    <cofactor evidence="1">
        <name>Mn(2+)</name>
        <dbReference type="ChEBI" id="CHEBI:29035"/>
    </cofactor>
</comment>